<accession>A0AAN6DW57</accession>
<evidence type="ECO:0000313" key="5">
    <source>
        <dbReference type="Proteomes" id="UP001203852"/>
    </source>
</evidence>
<keyword evidence="5" id="KW-1185">Reference proteome</keyword>
<dbReference type="Gene3D" id="3.40.50.720">
    <property type="entry name" value="NAD(P)-binding Rossmann-like Domain"/>
    <property type="match status" value="1"/>
</dbReference>
<dbReference type="CDD" id="cd05233">
    <property type="entry name" value="SDR_c"/>
    <property type="match status" value="1"/>
</dbReference>
<keyword evidence="2" id="KW-0560">Oxidoreductase</keyword>
<name>A0AAN6DW57_9EURO</name>
<dbReference type="PANTHER" id="PTHR42760:SF37">
    <property type="entry name" value="CLAVALDEHYDE DEHYDROGENASE"/>
    <property type="match status" value="1"/>
</dbReference>
<comment type="caution">
    <text evidence="4">The sequence shown here is derived from an EMBL/GenBank/DDBJ whole genome shotgun (WGS) entry which is preliminary data.</text>
</comment>
<protein>
    <submittedName>
        <fullName evidence="4">Short chain dehydrogenase reductase</fullName>
    </submittedName>
</protein>
<dbReference type="InterPro" id="IPR036291">
    <property type="entry name" value="NAD(P)-bd_dom_sf"/>
</dbReference>
<dbReference type="Pfam" id="PF00106">
    <property type="entry name" value="adh_short"/>
    <property type="match status" value="1"/>
</dbReference>
<gene>
    <name evidence="4" type="ORF">EDD36DRAFT_206366</name>
</gene>
<dbReference type="PRINTS" id="PR00081">
    <property type="entry name" value="GDHRDH"/>
</dbReference>
<evidence type="ECO:0000256" key="1">
    <source>
        <dbReference type="ARBA" id="ARBA00006484"/>
    </source>
</evidence>
<sequence>MAEELHTGFYFTPTLHKDTYPAIDPTRCDLSGKYVFITGASKGIGRATALSFARAGCSALALGARSDLSEVEELVTRAATEVGKPVPKILIVKLDVADQASVDQAVAKISSGFGRLDILINNAGYLEKRAKIADSDPSEWWKTWSVNVLGPYLVTRASLPLMLGTEDSSKIIVNLCSLGAHLLAPGASAYQPSKLAVLRWTEFLDVDHRSDGVLTFALHPGGVLTDMGQRLPIERQSALTETPELAAHTLVFLTEKRREWLAGRYIAATWDMPEFLAKKEEVVSGDKLKVRMVV</sequence>
<dbReference type="Proteomes" id="UP001203852">
    <property type="component" value="Unassembled WGS sequence"/>
</dbReference>
<evidence type="ECO:0000313" key="4">
    <source>
        <dbReference type="EMBL" id="KAI1613736.1"/>
    </source>
</evidence>
<dbReference type="InterPro" id="IPR002347">
    <property type="entry name" value="SDR_fam"/>
</dbReference>
<reference evidence="4" key="1">
    <citation type="journal article" date="2022" name="bioRxiv">
        <title>Deciphering the potential niche of two novel black yeast fungi from a biological soil crust based on their genomes, phenotypes, and melanin regulation.</title>
        <authorList>
            <consortium name="DOE Joint Genome Institute"/>
            <person name="Carr E.C."/>
            <person name="Barton Q."/>
            <person name="Grambo S."/>
            <person name="Sullivan M."/>
            <person name="Renfro C.M."/>
            <person name="Kuo A."/>
            <person name="Pangilinan J."/>
            <person name="Lipzen A."/>
            <person name="Keymanesh K."/>
            <person name="Savage E."/>
            <person name="Barry K."/>
            <person name="Grigoriev I.V."/>
            <person name="Riekhof W.R."/>
            <person name="Harris S.S."/>
        </authorList>
    </citation>
    <scope>NUCLEOTIDE SEQUENCE</scope>
    <source>
        <strain evidence="4">JF 03-4F</strain>
    </source>
</reference>
<dbReference type="SUPFAM" id="SSF51735">
    <property type="entry name" value="NAD(P)-binding Rossmann-fold domains"/>
    <property type="match status" value="1"/>
</dbReference>
<dbReference type="PRINTS" id="PR00080">
    <property type="entry name" value="SDRFAMILY"/>
</dbReference>
<dbReference type="EMBL" id="MU404353">
    <property type="protein sequence ID" value="KAI1613736.1"/>
    <property type="molecule type" value="Genomic_DNA"/>
</dbReference>
<dbReference type="PANTHER" id="PTHR42760">
    <property type="entry name" value="SHORT-CHAIN DEHYDROGENASES/REDUCTASES FAMILY MEMBER"/>
    <property type="match status" value="1"/>
</dbReference>
<dbReference type="AlphaFoldDB" id="A0AAN6DW57"/>
<evidence type="ECO:0000256" key="3">
    <source>
        <dbReference type="RuleBase" id="RU000363"/>
    </source>
</evidence>
<comment type="similarity">
    <text evidence="1 3">Belongs to the short-chain dehydrogenases/reductases (SDR) family.</text>
</comment>
<dbReference type="GO" id="GO:0016616">
    <property type="term" value="F:oxidoreductase activity, acting on the CH-OH group of donors, NAD or NADP as acceptor"/>
    <property type="evidence" value="ECO:0007669"/>
    <property type="project" value="TreeGrafter"/>
</dbReference>
<evidence type="ECO:0000256" key="2">
    <source>
        <dbReference type="ARBA" id="ARBA00023002"/>
    </source>
</evidence>
<proteinExistence type="inferred from homology"/>
<organism evidence="4 5">
    <name type="scientific">Exophiala viscosa</name>
    <dbReference type="NCBI Taxonomy" id="2486360"/>
    <lineage>
        <taxon>Eukaryota</taxon>
        <taxon>Fungi</taxon>
        <taxon>Dikarya</taxon>
        <taxon>Ascomycota</taxon>
        <taxon>Pezizomycotina</taxon>
        <taxon>Eurotiomycetes</taxon>
        <taxon>Chaetothyriomycetidae</taxon>
        <taxon>Chaetothyriales</taxon>
        <taxon>Herpotrichiellaceae</taxon>
        <taxon>Exophiala</taxon>
    </lineage>
</organism>